<feature type="binding site" evidence="8">
    <location>
        <position position="269"/>
    </location>
    <ligand>
        <name>ATP</name>
        <dbReference type="ChEBI" id="CHEBI:30616"/>
    </ligand>
</feature>
<accession>D2VPU3</accession>
<dbReference type="RefSeq" id="XP_002674011.1">
    <property type="nucleotide sequence ID" value="XM_002673965.1"/>
</dbReference>
<dbReference type="GeneID" id="8856013"/>
<dbReference type="InterPro" id="IPR020575">
    <property type="entry name" value="Hsp90_N"/>
</dbReference>
<feature type="binding site" evidence="8">
    <location>
        <begin position="218"/>
        <end position="223"/>
    </location>
    <ligand>
        <name>ATP</name>
        <dbReference type="ChEBI" id="CHEBI:30616"/>
    </ligand>
</feature>
<dbReference type="InterPro" id="IPR001404">
    <property type="entry name" value="Hsp90_fam"/>
</dbReference>
<evidence type="ECO:0000259" key="9">
    <source>
        <dbReference type="SMART" id="SM00387"/>
    </source>
</evidence>
<feature type="binding site" evidence="8">
    <location>
        <position position="186"/>
    </location>
    <ligand>
        <name>ATP</name>
        <dbReference type="ChEBI" id="CHEBI:30616"/>
    </ligand>
</feature>
<dbReference type="PRINTS" id="PR00775">
    <property type="entry name" value="HEATSHOCK90"/>
</dbReference>
<evidence type="ECO:0000313" key="11">
    <source>
        <dbReference type="Proteomes" id="UP000006671"/>
    </source>
</evidence>
<keyword evidence="4 8" id="KW-0547">Nucleotide-binding</keyword>
<dbReference type="GO" id="GO:0051082">
    <property type="term" value="F:unfolded protein binding"/>
    <property type="evidence" value="ECO:0007669"/>
    <property type="project" value="InterPro"/>
</dbReference>
<evidence type="ECO:0000313" key="10">
    <source>
        <dbReference type="EMBL" id="EFC41267.1"/>
    </source>
</evidence>
<dbReference type="SUPFAM" id="SSF55874">
    <property type="entry name" value="ATPase domain of HSP90 chaperone/DNA topoisomerase II/histidine kinase"/>
    <property type="match status" value="1"/>
</dbReference>
<dbReference type="GO" id="GO:0140662">
    <property type="term" value="F:ATP-dependent protein folding chaperone"/>
    <property type="evidence" value="ECO:0007669"/>
    <property type="project" value="InterPro"/>
</dbReference>
<dbReference type="GO" id="GO:0005524">
    <property type="term" value="F:ATP binding"/>
    <property type="evidence" value="ECO:0007669"/>
    <property type="project" value="UniProtKB-KW"/>
</dbReference>
<protein>
    <submittedName>
        <fullName evidence="10">TNF receptor-associated protein</fullName>
    </submittedName>
</protein>
<feature type="binding site" evidence="8">
    <location>
        <position position="126"/>
    </location>
    <ligand>
        <name>ATP</name>
        <dbReference type="ChEBI" id="CHEBI:30616"/>
    </ligand>
</feature>
<dbReference type="Proteomes" id="UP000006671">
    <property type="component" value="Unassembled WGS sequence"/>
</dbReference>
<dbReference type="STRING" id="5762.D2VPU3"/>
<comment type="similarity">
    <text evidence="2">Belongs to the heat shock protein 90 family.</text>
</comment>
<dbReference type="NCBIfam" id="NF003555">
    <property type="entry name" value="PRK05218.1"/>
    <property type="match status" value="1"/>
</dbReference>
<dbReference type="SUPFAM" id="SSF110942">
    <property type="entry name" value="HSP90 C-terminal domain"/>
    <property type="match status" value="1"/>
</dbReference>
<dbReference type="Pfam" id="PF00183">
    <property type="entry name" value="HSP90"/>
    <property type="match status" value="1"/>
</dbReference>
<dbReference type="KEGG" id="ngr:NAEGRDRAFT_58871"/>
<dbReference type="GO" id="GO:0016887">
    <property type="term" value="F:ATP hydrolysis activity"/>
    <property type="evidence" value="ECO:0007669"/>
    <property type="project" value="InterPro"/>
</dbReference>
<dbReference type="InterPro" id="IPR003594">
    <property type="entry name" value="HATPase_dom"/>
</dbReference>
<dbReference type="CDD" id="cd16927">
    <property type="entry name" value="HATPase_Hsp90-like"/>
    <property type="match status" value="1"/>
</dbReference>
<gene>
    <name evidence="10" type="ORF">NAEGRDRAFT_58871</name>
</gene>
<reference evidence="10 11" key="1">
    <citation type="journal article" date="2010" name="Cell">
        <title>The genome of Naegleria gruberi illuminates early eukaryotic versatility.</title>
        <authorList>
            <person name="Fritz-Laylin L.K."/>
            <person name="Prochnik S.E."/>
            <person name="Ginger M.L."/>
            <person name="Dacks J.B."/>
            <person name="Carpenter M.L."/>
            <person name="Field M.C."/>
            <person name="Kuo A."/>
            <person name="Paredez A."/>
            <person name="Chapman J."/>
            <person name="Pham J."/>
            <person name="Shu S."/>
            <person name="Neupane R."/>
            <person name="Cipriano M."/>
            <person name="Mancuso J."/>
            <person name="Tu H."/>
            <person name="Salamov A."/>
            <person name="Lindquist E."/>
            <person name="Shapiro H."/>
            <person name="Lucas S."/>
            <person name="Grigoriev I.V."/>
            <person name="Cande W.Z."/>
            <person name="Fulton C."/>
            <person name="Rokhsar D.S."/>
            <person name="Dawson S.C."/>
        </authorList>
    </citation>
    <scope>NUCLEOTIDE SEQUENCE [LARGE SCALE GENOMIC DNA]</scope>
    <source>
        <strain evidence="10 11">NEG-M</strain>
    </source>
</reference>
<evidence type="ECO:0000256" key="6">
    <source>
        <dbReference type="ARBA" id="ARBA00023016"/>
    </source>
</evidence>
<dbReference type="InterPro" id="IPR036890">
    <property type="entry name" value="HATPase_C_sf"/>
</dbReference>
<dbReference type="EMBL" id="GG738887">
    <property type="protein sequence ID" value="EFC41267.1"/>
    <property type="molecule type" value="Genomic_DNA"/>
</dbReference>
<evidence type="ECO:0000256" key="8">
    <source>
        <dbReference type="PIRSR" id="PIRSR002583-1"/>
    </source>
</evidence>
<keyword evidence="7" id="KW-0143">Chaperone</keyword>
<dbReference type="InterPro" id="IPR037196">
    <property type="entry name" value="HSP90_C"/>
</dbReference>
<evidence type="ECO:0000256" key="7">
    <source>
        <dbReference type="ARBA" id="ARBA00023186"/>
    </source>
</evidence>
<dbReference type="SUPFAM" id="SSF54211">
    <property type="entry name" value="Ribosomal protein S5 domain 2-like"/>
    <property type="match status" value="1"/>
</dbReference>
<feature type="binding site" evidence="8">
    <location>
        <position position="173"/>
    </location>
    <ligand>
        <name>ATP</name>
        <dbReference type="ChEBI" id="CHEBI:30616"/>
    </ligand>
</feature>
<evidence type="ECO:0000256" key="4">
    <source>
        <dbReference type="ARBA" id="ARBA00022741"/>
    </source>
</evidence>
<organism evidence="11">
    <name type="scientific">Naegleria gruberi</name>
    <name type="common">Amoeba</name>
    <dbReference type="NCBI Taxonomy" id="5762"/>
    <lineage>
        <taxon>Eukaryota</taxon>
        <taxon>Discoba</taxon>
        <taxon>Heterolobosea</taxon>
        <taxon>Tetramitia</taxon>
        <taxon>Eutetramitia</taxon>
        <taxon>Vahlkampfiidae</taxon>
        <taxon>Naegleria</taxon>
    </lineage>
</organism>
<feature type="binding site" evidence="8">
    <location>
        <position position="419"/>
    </location>
    <ligand>
        <name>ATP</name>
        <dbReference type="ChEBI" id="CHEBI:30616"/>
    </ligand>
</feature>
<dbReference type="Pfam" id="PF13589">
    <property type="entry name" value="HATPase_c_3"/>
    <property type="match status" value="1"/>
</dbReference>
<dbReference type="PIRSF" id="PIRSF002583">
    <property type="entry name" value="Hsp90"/>
    <property type="match status" value="1"/>
</dbReference>
<dbReference type="Gene3D" id="3.40.50.11260">
    <property type="match status" value="1"/>
</dbReference>
<dbReference type="VEuPathDB" id="AmoebaDB:NAEGRDRAFT_58871"/>
<keyword evidence="6" id="KW-0346">Stress response</keyword>
<keyword evidence="11" id="KW-1185">Reference proteome</keyword>
<dbReference type="SMART" id="SM00387">
    <property type="entry name" value="HATPase_c"/>
    <property type="match status" value="1"/>
</dbReference>
<keyword evidence="3" id="KW-0963">Cytoplasm</keyword>
<dbReference type="OMA" id="DHTQQNE"/>
<proteinExistence type="inferred from homology"/>
<dbReference type="FunFam" id="3.30.230.80:FF:000004">
    <property type="entry name" value="Heat shock protein 75 kDa"/>
    <property type="match status" value="1"/>
</dbReference>
<comment type="subcellular location">
    <subcellularLocation>
        <location evidence="1">Cytoplasm</location>
    </subcellularLocation>
</comment>
<dbReference type="GO" id="GO:0005737">
    <property type="term" value="C:cytoplasm"/>
    <property type="evidence" value="ECO:0007669"/>
    <property type="project" value="UniProtKB-SubCell"/>
</dbReference>
<dbReference type="Gene3D" id="1.20.120.790">
    <property type="entry name" value="Heat shock protein 90, C-terminal domain"/>
    <property type="match status" value="1"/>
</dbReference>
<feature type="binding site" evidence="8">
    <location>
        <begin position="193"/>
        <end position="194"/>
    </location>
    <ligand>
        <name>ATP</name>
        <dbReference type="ChEBI" id="CHEBI:30616"/>
    </ligand>
</feature>
<feature type="binding site" evidence="8">
    <location>
        <position position="178"/>
    </location>
    <ligand>
        <name>ATP</name>
        <dbReference type="ChEBI" id="CHEBI:30616"/>
    </ligand>
</feature>
<dbReference type="OrthoDB" id="28737at2759"/>
<dbReference type="FunFam" id="3.30.565.10:FF:000009">
    <property type="entry name" value="Molecular chaperone HtpG"/>
    <property type="match status" value="1"/>
</dbReference>
<dbReference type="PANTHER" id="PTHR11528">
    <property type="entry name" value="HEAT SHOCK PROTEIN 90 FAMILY MEMBER"/>
    <property type="match status" value="1"/>
</dbReference>
<dbReference type="FunFam" id="1.20.120.790:FF:000004">
    <property type="entry name" value="Heat shock protein 75 kDa"/>
    <property type="match status" value="1"/>
</dbReference>
<name>D2VPU3_NAEGR</name>
<dbReference type="Gene3D" id="3.30.230.80">
    <property type="match status" value="1"/>
</dbReference>
<evidence type="ECO:0000256" key="5">
    <source>
        <dbReference type="ARBA" id="ARBA00022840"/>
    </source>
</evidence>
<dbReference type="AlphaFoldDB" id="D2VPU3"/>
<keyword evidence="10" id="KW-0675">Receptor</keyword>
<dbReference type="eggNOG" id="KOG0019">
    <property type="taxonomic scope" value="Eukaryota"/>
</dbReference>
<keyword evidence="5 8" id="KW-0067">ATP-binding</keyword>
<feature type="domain" description="Histidine kinase/HSP90-like ATPase" evidence="9">
    <location>
        <begin position="119"/>
        <end position="279"/>
    </location>
</feature>
<dbReference type="InParanoid" id="D2VPU3"/>
<evidence type="ECO:0000256" key="1">
    <source>
        <dbReference type="ARBA" id="ARBA00004496"/>
    </source>
</evidence>
<sequence length="708" mass="80282">MLSRNSGKIVRSLVSKRSAAVRCSSSALPSSSSVLSKNSCSSYQQQQQLIANFSSQLFVRNEKKDVIDDDVFEDAEVNELKEENIIRETEHIVGAKENKTFETETKQLLHIVASALYTDKEVFIRELISNASDALEKVRRMNQVSPDKVDDPSKELSVQISCDDKNNIFVIQDSGIGMSKEELIKNIGTIAHSGSRAFVKQLKEASDKGEATSNIIGQFGVGFYSTFMVADKVRIYTRSAIKGQPGYCWESTGEGNYTISEAEGVARGTKIVIYLKKNEKEFSFKDTVQKIIQKYSNFVSYPIILNGAKVNTLDAVWLKSKNSVTAEEHQEFYKYLSHYGGNPLYILHFNLDIPLNMNALFYVPDHHTESLGMGKMEPGVNVHSRRVLIRAKHPDILPDWLRFLKGVVDSEDLPLNISREHLQDSPLIQKIKSVLVKRITKFFNDMMKQDREKYISFYEKFNKFIKEGVVTDYMYKDEAAKLLMYESSALPKGEKTTLEEYINRMGTEQKTIYYLIAPTREYAENSPYFEVFKKKGIEVLFGYDGPDDFVFGSIGYFNGKETKAIDRAELEDDEADKTSGENELSEIQSKELCEWFQTSLKDKVSSAKISKRLSTTPAVIKNPENASLRMIRKLQNQDIALSPQQVEINPRHPLIMKLFNAKSANPDLAKLVAEQIFDNALISAGLLDDPRSMVNRLQNLMESSLKSF</sequence>
<evidence type="ECO:0000256" key="2">
    <source>
        <dbReference type="ARBA" id="ARBA00008239"/>
    </source>
</evidence>
<dbReference type="HAMAP" id="MF_00505">
    <property type="entry name" value="HSP90"/>
    <property type="match status" value="1"/>
</dbReference>
<evidence type="ECO:0000256" key="3">
    <source>
        <dbReference type="ARBA" id="ARBA00022490"/>
    </source>
</evidence>
<feature type="binding site" evidence="8">
    <location>
        <position position="130"/>
    </location>
    <ligand>
        <name>ATP</name>
        <dbReference type="ChEBI" id="CHEBI:30616"/>
    </ligand>
</feature>
<dbReference type="Gene3D" id="3.30.565.10">
    <property type="entry name" value="Histidine kinase-like ATPase, C-terminal domain"/>
    <property type="match status" value="1"/>
</dbReference>
<dbReference type="InterPro" id="IPR020568">
    <property type="entry name" value="Ribosomal_Su5_D2-typ_SF"/>
</dbReference>